<dbReference type="SUPFAM" id="SSF89550">
    <property type="entry name" value="PHP domain-like"/>
    <property type="match status" value="1"/>
</dbReference>
<comment type="subcellular location">
    <subcellularLocation>
        <location evidence="1">Cytoplasm</location>
    </subcellularLocation>
</comment>
<dbReference type="PANTHER" id="PTHR32294">
    <property type="entry name" value="DNA POLYMERASE III SUBUNIT ALPHA"/>
    <property type="match status" value="1"/>
</dbReference>
<accession>A0A3R5XVM0</accession>
<evidence type="ECO:0000256" key="1">
    <source>
        <dbReference type="ARBA" id="ARBA00004496"/>
    </source>
</evidence>
<dbReference type="RefSeq" id="WP_128465514.1">
    <property type="nucleotide sequence ID" value="NZ_CP035108.1"/>
</dbReference>
<name>A0A3R5XVM0_9BACT</name>
<dbReference type="Gene3D" id="1.10.10.1600">
    <property type="entry name" value="Bacterial DNA polymerase III alpha subunit, thumb domain"/>
    <property type="match status" value="1"/>
</dbReference>
<comment type="catalytic activity">
    <reaction evidence="8">
        <text>DNA(n) + a 2'-deoxyribonucleoside 5'-triphosphate = DNA(n+1) + diphosphate</text>
        <dbReference type="Rhea" id="RHEA:22508"/>
        <dbReference type="Rhea" id="RHEA-COMP:17339"/>
        <dbReference type="Rhea" id="RHEA-COMP:17340"/>
        <dbReference type="ChEBI" id="CHEBI:33019"/>
        <dbReference type="ChEBI" id="CHEBI:61560"/>
        <dbReference type="ChEBI" id="CHEBI:173112"/>
        <dbReference type="EC" id="2.7.7.7"/>
    </reaction>
</comment>
<dbReference type="OrthoDB" id="9803237at2"/>
<reference evidence="11 12" key="1">
    <citation type="submission" date="2019-01" db="EMBL/GenBank/DDBJ databases">
        <title>Geovibrio thiophilus DSM 11263, complete genome.</title>
        <authorList>
            <person name="Spring S."/>
            <person name="Bunk B."/>
            <person name="Sproer C."/>
        </authorList>
    </citation>
    <scope>NUCLEOTIDE SEQUENCE [LARGE SCALE GENOMIC DNA]</scope>
    <source>
        <strain evidence="11 12">DSM 11263</strain>
    </source>
</reference>
<dbReference type="InterPro" id="IPR004805">
    <property type="entry name" value="DnaE2/DnaE/PolC"/>
</dbReference>
<dbReference type="NCBIfam" id="NF005298">
    <property type="entry name" value="PRK06826.1"/>
    <property type="match status" value="1"/>
</dbReference>
<dbReference type="Gene3D" id="2.40.50.140">
    <property type="entry name" value="Nucleic acid-binding proteins"/>
    <property type="match status" value="1"/>
</dbReference>
<proteinExistence type="predicted"/>
<dbReference type="KEGG" id="gtl:EP073_02090"/>
<sequence>MANEFVHLHLHTQYSLLDGAIKIADLTDKIKEQGSRSVAITDHGTMYGIVDFYKKAKAAELKPILGCEVYVAPDTRFNKSYEKGEDKNHHFILLAKDNTGLANLRFLASRAQLEGFHYKPRIDKELLAQYSEGLIGLSACLAGEIPRAIMRNDLQHAIRTAETYRDILGKGNFYLEIQDNGLPEQVQVNRQLMKMSKDMGIPLVATNDCHYLEKGDHLSHEVLMCIQTQSVLSSPNRMEIHTDQLWVKSPEEMWASFRDVPEALTNTVDIAERCGSSIEFGNLHLPEYDVPDGYSIDSYLEYLSGEGLKRKLAHIPEELHREYHERLVMELKVIVMKGFAGYFLIVWDFINYAHTQKIPVGPGRGSGAGSLVAYSLGITDIDPIRFNLLFERFLNPERESMPDFDIDFCVNGREDVIRYVRRKYGDDKVAQIITFGQLLGRGSVRDVGRVLEVPLKDVDKLAKTIPESPGMTINKALKADSDLESAFAEIEKGPDILRHARKLEGLLRNAGMHAAGIVIGDKPLDFYVPLCKGQNDEVVTQFEKDTLEEVGLVKFDFLGLKNLTIIDWAVKNIKAVHGTDIDMQKLDLDDQKTYDMLSAGDTTGVFQLESEGMKNLLKKLRPECIEDVIALVALYRPGPIGSGMLDSFVKRKHGEETIDYPLPELVPILKETYGIIVYQEQVMQIAQVVGGYSLGNADILRRAMGKKKASLMEEHKNIFINGDEKMGVEGAIKKGFTKEKAEELFNLMEKFADYGFNKSHSAAYAIVAYQTAWLKANYSVEYMAALLSCELDKGEKVVTFKEETEKMGILVLPPDINESGKDFSIKNGNIRFGMGAIKNVGFSAIDSMVQNREERPYTSIYDLCERIDLRLANKKVLESLIKAGAMDSFGKNRRQHLQVLEQALEQGQRKQRMKEQGIMSIEDFLGGGDDDEDGDNDEFYPNVEEMPENELLVFEKEVLGFYVTNHPLARYSSVLDTFTVSSKDLADKDDDTFAIAGGMVKAVKHHITKTKQEKMAFITLEDMQGEVDVLVFPKMYQENIRYLEEDKIIVIKGRVSKKDDRVSFKAEQIFDPDETVEKLTETVVIKLNAVAFSEERMQKLRQLLAVHHGDAAVMFEVEMPSKFVVKMSAGADYKVKPSFALFKEIEDIFGEKRFDVKVKSEELQDNGNGRSNNWRKKQYSGGAA</sequence>
<dbReference type="Proteomes" id="UP000287502">
    <property type="component" value="Chromosome"/>
</dbReference>
<keyword evidence="7" id="KW-0239">DNA-directed DNA polymerase</keyword>
<dbReference type="Pfam" id="PF07733">
    <property type="entry name" value="DNA_pol3_alpha"/>
    <property type="match status" value="1"/>
</dbReference>
<keyword evidence="6" id="KW-0235">DNA replication</keyword>
<dbReference type="InterPro" id="IPR012340">
    <property type="entry name" value="NA-bd_OB-fold"/>
</dbReference>
<dbReference type="InterPro" id="IPR029460">
    <property type="entry name" value="DNAPol_HHH"/>
</dbReference>
<dbReference type="GO" id="GO:0008408">
    <property type="term" value="F:3'-5' exonuclease activity"/>
    <property type="evidence" value="ECO:0007669"/>
    <property type="project" value="InterPro"/>
</dbReference>
<organism evidence="11 12">
    <name type="scientific">Geovibrio thiophilus</name>
    <dbReference type="NCBI Taxonomy" id="139438"/>
    <lineage>
        <taxon>Bacteria</taxon>
        <taxon>Pseudomonadati</taxon>
        <taxon>Deferribacterota</taxon>
        <taxon>Deferribacteres</taxon>
        <taxon>Deferribacterales</taxon>
        <taxon>Geovibrionaceae</taxon>
        <taxon>Geovibrio</taxon>
    </lineage>
</organism>
<evidence type="ECO:0000313" key="12">
    <source>
        <dbReference type="Proteomes" id="UP000287502"/>
    </source>
</evidence>
<dbReference type="NCBIfam" id="TIGR00594">
    <property type="entry name" value="polc"/>
    <property type="match status" value="1"/>
</dbReference>
<evidence type="ECO:0000313" key="11">
    <source>
        <dbReference type="EMBL" id="QAR32227.1"/>
    </source>
</evidence>
<evidence type="ECO:0000256" key="5">
    <source>
        <dbReference type="ARBA" id="ARBA00022695"/>
    </source>
</evidence>
<evidence type="ECO:0000256" key="8">
    <source>
        <dbReference type="ARBA" id="ARBA00049244"/>
    </source>
</evidence>
<dbReference type="InterPro" id="IPR040982">
    <property type="entry name" value="DNA_pol3_finger"/>
</dbReference>
<evidence type="ECO:0000256" key="6">
    <source>
        <dbReference type="ARBA" id="ARBA00022705"/>
    </source>
</evidence>
<dbReference type="InterPro" id="IPR003141">
    <property type="entry name" value="Pol/His_phosphatase_N"/>
</dbReference>
<dbReference type="InterPro" id="IPR004013">
    <property type="entry name" value="PHP_dom"/>
</dbReference>
<evidence type="ECO:0000256" key="2">
    <source>
        <dbReference type="ARBA" id="ARBA00012417"/>
    </source>
</evidence>
<gene>
    <name evidence="11" type="ORF">EP073_02090</name>
</gene>
<dbReference type="GO" id="GO:0003676">
    <property type="term" value="F:nucleic acid binding"/>
    <property type="evidence" value="ECO:0007669"/>
    <property type="project" value="InterPro"/>
</dbReference>
<evidence type="ECO:0000256" key="7">
    <source>
        <dbReference type="ARBA" id="ARBA00022932"/>
    </source>
</evidence>
<dbReference type="Gene3D" id="1.10.150.870">
    <property type="match status" value="1"/>
</dbReference>
<dbReference type="NCBIfam" id="NF004226">
    <property type="entry name" value="PRK05673.1"/>
    <property type="match status" value="1"/>
</dbReference>
<dbReference type="Pfam" id="PF14579">
    <property type="entry name" value="HHH_6"/>
    <property type="match status" value="1"/>
</dbReference>
<dbReference type="AlphaFoldDB" id="A0A3R5XVM0"/>
<feature type="domain" description="Polymerase/histidinol phosphatase N-terminal" evidence="10">
    <location>
        <begin position="6"/>
        <end position="73"/>
    </location>
</feature>
<evidence type="ECO:0000256" key="4">
    <source>
        <dbReference type="ARBA" id="ARBA00022679"/>
    </source>
</evidence>
<dbReference type="CDD" id="cd12113">
    <property type="entry name" value="PHP_PolIIIA_DnaE3"/>
    <property type="match status" value="1"/>
</dbReference>
<dbReference type="Pfam" id="PF01336">
    <property type="entry name" value="tRNA_anti-codon"/>
    <property type="match status" value="1"/>
</dbReference>
<dbReference type="PANTHER" id="PTHR32294:SF0">
    <property type="entry name" value="DNA POLYMERASE III SUBUNIT ALPHA"/>
    <property type="match status" value="1"/>
</dbReference>
<protein>
    <recommendedName>
        <fullName evidence="3">DNA polymerase III subunit alpha</fullName>
        <ecNumber evidence="2">2.7.7.7</ecNumber>
    </recommendedName>
</protein>
<dbReference type="InterPro" id="IPR004365">
    <property type="entry name" value="NA-bd_OB_tRNA"/>
</dbReference>
<feature type="region of interest" description="Disordered" evidence="9">
    <location>
        <begin position="1162"/>
        <end position="1184"/>
    </location>
</feature>
<evidence type="ECO:0000256" key="3">
    <source>
        <dbReference type="ARBA" id="ARBA00019114"/>
    </source>
</evidence>
<dbReference type="InterPro" id="IPR041931">
    <property type="entry name" value="DNA_pol3_alpha_thumb_dom"/>
</dbReference>
<dbReference type="GO" id="GO:0005737">
    <property type="term" value="C:cytoplasm"/>
    <property type="evidence" value="ECO:0007669"/>
    <property type="project" value="UniProtKB-SubCell"/>
</dbReference>
<dbReference type="EMBL" id="CP035108">
    <property type="protein sequence ID" value="QAR32227.1"/>
    <property type="molecule type" value="Genomic_DNA"/>
</dbReference>
<keyword evidence="5 11" id="KW-0548">Nucleotidyltransferase</keyword>
<dbReference type="SMART" id="SM00481">
    <property type="entry name" value="POLIIIAc"/>
    <property type="match status" value="1"/>
</dbReference>
<keyword evidence="4 11" id="KW-0808">Transferase</keyword>
<dbReference type="CDD" id="cd04485">
    <property type="entry name" value="DnaE_OBF"/>
    <property type="match status" value="1"/>
</dbReference>
<dbReference type="Pfam" id="PF02811">
    <property type="entry name" value="PHP"/>
    <property type="match status" value="1"/>
</dbReference>
<dbReference type="EC" id="2.7.7.7" evidence="2"/>
<evidence type="ECO:0000259" key="10">
    <source>
        <dbReference type="SMART" id="SM00481"/>
    </source>
</evidence>
<dbReference type="Pfam" id="PF17657">
    <property type="entry name" value="DNA_pol3_finger"/>
    <property type="match status" value="1"/>
</dbReference>
<dbReference type="InterPro" id="IPR016195">
    <property type="entry name" value="Pol/histidinol_Pase-like"/>
</dbReference>
<dbReference type="GO" id="GO:0003887">
    <property type="term" value="F:DNA-directed DNA polymerase activity"/>
    <property type="evidence" value="ECO:0007669"/>
    <property type="project" value="UniProtKB-KW"/>
</dbReference>
<dbReference type="Gene3D" id="3.20.20.140">
    <property type="entry name" value="Metal-dependent hydrolases"/>
    <property type="match status" value="1"/>
</dbReference>
<dbReference type="InterPro" id="IPR011708">
    <property type="entry name" value="DNA_pol3_alpha_NTPase_dom"/>
</dbReference>
<keyword evidence="12" id="KW-1185">Reference proteome</keyword>
<evidence type="ECO:0000256" key="9">
    <source>
        <dbReference type="SAM" id="MobiDB-lite"/>
    </source>
</evidence>
<dbReference type="GO" id="GO:0006260">
    <property type="term" value="P:DNA replication"/>
    <property type="evidence" value="ECO:0007669"/>
    <property type="project" value="UniProtKB-KW"/>
</dbReference>